<dbReference type="InterPro" id="IPR042278">
    <property type="entry name" value="Mfa-like_1_N"/>
</dbReference>
<dbReference type="Gene3D" id="2.60.40.2630">
    <property type="match status" value="1"/>
</dbReference>
<dbReference type="PROSITE" id="PS51257">
    <property type="entry name" value="PROKAR_LIPOPROTEIN"/>
    <property type="match status" value="1"/>
</dbReference>
<sequence length="503" mass="55557">MKNNLFYSILVILSAGIFSGCSDDEKVEAIITPAVIQGTVYTFDVDESGVQWENNQMIGVSMLKANSTEIIMPYHNIKHKATVYPVGYFSPVSTDEVLYYPEDGSKVDIVAYYPYKDNLKDDLYPLNIADQTVADNFSFVYANNSKGLNRDNKKTMMELRPVVAELNVELEAGDGVKDEYLVNATIKLTGLPTKANFNLLTGSIQDITNVQDILLPAYEESEGNGASGRILPSTATNGYYVEIVLPGMGGRTEKISLASWLSEIKSGIRYSGVVKVSLDKIEFISMDEEPVKDWEEDDNVIQGNGSSFLVRPISSLLLGDLKASAGNNPFAANSGIPMDSWFKTVNATSVWWNSTIQLDEQLNHNVLYLSHTGGTAGWYQSFVGYRMSKAELGEYILKFRVKGTGKINCFVRTSTSKCPLLTVLVGGKYPTYKEVTATSEYVEYSVTYNFARMGVSGRASYADADATDASVADYDDFYIGFYPTATNSNFYLDHVSLTKVKEN</sequence>
<gene>
    <name evidence="1" type="ORF">QHG74_05710</name>
</gene>
<evidence type="ECO:0000313" key="2">
    <source>
        <dbReference type="Proteomes" id="UP001292913"/>
    </source>
</evidence>
<protein>
    <submittedName>
        <fullName evidence="1">Fimbrillin family protein</fullName>
    </submittedName>
</protein>
<dbReference type="Pfam" id="PF13149">
    <property type="entry name" value="Mfa_like_1"/>
    <property type="match status" value="1"/>
</dbReference>
<keyword evidence="2" id="KW-1185">Reference proteome</keyword>
<dbReference type="Gene3D" id="2.60.120.260">
    <property type="entry name" value="Galactose-binding domain-like"/>
    <property type="match status" value="1"/>
</dbReference>
<dbReference type="Proteomes" id="UP001292913">
    <property type="component" value="Unassembled WGS sequence"/>
</dbReference>
<dbReference type="EMBL" id="JARZAK010000002">
    <property type="protein sequence ID" value="MDY7257210.1"/>
    <property type="molecule type" value="Genomic_DNA"/>
</dbReference>
<accession>A0ABU5HQQ9</accession>
<organism evidence="1 2">
    <name type="scientific">Bacteroides vicugnae</name>
    <dbReference type="NCBI Taxonomy" id="3037989"/>
    <lineage>
        <taxon>Bacteria</taxon>
        <taxon>Pseudomonadati</taxon>
        <taxon>Bacteroidota</taxon>
        <taxon>Bacteroidia</taxon>
        <taxon>Bacteroidales</taxon>
        <taxon>Bacteroidaceae</taxon>
        <taxon>Bacteroides</taxon>
    </lineage>
</organism>
<comment type="caution">
    <text evidence="1">The sequence shown here is derived from an EMBL/GenBank/DDBJ whole genome shotgun (WGS) entry which is preliminary data.</text>
</comment>
<dbReference type="Gene3D" id="2.60.40.2620">
    <property type="entry name" value="Fimbrillin-like"/>
    <property type="match status" value="1"/>
</dbReference>
<dbReference type="CDD" id="cd13121">
    <property type="entry name" value="BF2867_like_C"/>
    <property type="match status" value="1"/>
</dbReference>
<reference evidence="1 2" key="1">
    <citation type="submission" date="2023-04" db="EMBL/GenBank/DDBJ databases">
        <title>Bacteroides pacosi sp. nov., isolated from the fecal material of an alpaca.</title>
        <authorList>
            <person name="Miller S."/>
            <person name="Hendry M."/>
            <person name="King J."/>
            <person name="Sankaranarayanan K."/>
            <person name="Lawson P.A."/>
        </authorList>
    </citation>
    <scope>NUCLEOTIDE SEQUENCE [LARGE SCALE GENOMIC DNA]</scope>
    <source>
        <strain evidence="1 2">A2-P53</strain>
    </source>
</reference>
<dbReference type="CDD" id="cd13120">
    <property type="entry name" value="BF2867_like_N"/>
    <property type="match status" value="1"/>
</dbReference>
<name>A0ABU5HQQ9_9BACE</name>
<proteinExistence type="predicted"/>
<evidence type="ECO:0000313" key="1">
    <source>
        <dbReference type="EMBL" id="MDY7257210.1"/>
    </source>
</evidence>
<dbReference type="RefSeq" id="WP_258981276.1">
    <property type="nucleotide sequence ID" value="NZ_JARZAK010000002.1"/>
</dbReference>
<dbReference type="InterPro" id="IPR025049">
    <property type="entry name" value="Mfa-like_1"/>
</dbReference>